<dbReference type="PANTHER" id="PTHR14614">
    <property type="entry name" value="HEPATOCELLULAR CARCINOMA-ASSOCIATED ANTIGEN"/>
    <property type="match status" value="1"/>
</dbReference>
<dbReference type="SUPFAM" id="SSF53335">
    <property type="entry name" value="S-adenosyl-L-methionine-dependent methyltransferases"/>
    <property type="match status" value="1"/>
</dbReference>
<dbReference type="Proteomes" id="UP000314986">
    <property type="component" value="Unassembled WGS sequence"/>
</dbReference>
<keyword evidence="2" id="KW-0949">S-adenosyl-L-methionine</keyword>
<dbReference type="GO" id="GO:0008168">
    <property type="term" value="F:methyltransferase activity"/>
    <property type="evidence" value="ECO:0007669"/>
    <property type="project" value="UniProtKB-KW"/>
</dbReference>
<reference evidence="4" key="4">
    <citation type="submission" date="2025-08" db="UniProtKB">
        <authorList>
            <consortium name="Ensembl"/>
        </authorList>
    </citation>
    <scope>IDENTIFICATION</scope>
</reference>
<dbReference type="Pfam" id="PF10294">
    <property type="entry name" value="Methyltransf_16"/>
    <property type="match status" value="1"/>
</dbReference>
<reference evidence="5" key="1">
    <citation type="journal article" date="2006" name="Science">
        <title>Ancient noncoding elements conserved in the human genome.</title>
        <authorList>
            <person name="Venkatesh B."/>
            <person name="Kirkness E.F."/>
            <person name="Loh Y.H."/>
            <person name="Halpern A.L."/>
            <person name="Lee A.P."/>
            <person name="Johnson J."/>
            <person name="Dandona N."/>
            <person name="Viswanathan L.D."/>
            <person name="Tay A."/>
            <person name="Venter J.C."/>
            <person name="Strausberg R.L."/>
            <person name="Brenner S."/>
        </authorList>
    </citation>
    <scope>NUCLEOTIDE SEQUENCE [LARGE SCALE GENOMIC DNA]</scope>
</reference>
<accession>A0A4W3J438</accession>
<keyword evidence="1" id="KW-0489">Methyltransferase</keyword>
<organism evidence="4 5">
    <name type="scientific">Callorhinchus milii</name>
    <name type="common">Ghost shark</name>
    <dbReference type="NCBI Taxonomy" id="7868"/>
    <lineage>
        <taxon>Eukaryota</taxon>
        <taxon>Metazoa</taxon>
        <taxon>Chordata</taxon>
        <taxon>Craniata</taxon>
        <taxon>Vertebrata</taxon>
        <taxon>Chondrichthyes</taxon>
        <taxon>Holocephali</taxon>
        <taxon>Chimaeriformes</taxon>
        <taxon>Callorhinchidae</taxon>
        <taxon>Callorhinchus</taxon>
    </lineage>
</organism>
<dbReference type="Gene3D" id="3.40.50.150">
    <property type="entry name" value="Vaccinia Virus protein VP39"/>
    <property type="match status" value="1"/>
</dbReference>
<gene>
    <name evidence="4" type="primary">LOC103187506</name>
</gene>
<dbReference type="GO" id="GO:0032259">
    <property type="term" value="P:methylation"/>
    <property type="evidence" value="ECO:0007669"/>
    <property type="project" value="UniProtKB-KW"/>
</dbReference>
<dbReference type="STRING" id="7868.ENSCMIP00000037874"/>
<feature type="region of interest" description="Disordered" evidence="3">
    <location>
        <begin position="24"/>
        <end position="88"/>
    </location>
</feature>
<keyword evidence="1" id="KW-0808">Transferase</keyword>
<evidence type="ECO:0000313" key="4">
    <source>
        <dbReference type="Ensembl" id="ENSCMIP00000037874.1"/>
    </source>
</evidence>
<name>A0A4W3J438_CALMI</name>
<reference evidence="5" key="3">
    <citation type="journal article" date="2014" name="Nature">
        <title>Elephant shark genome provides unique insights into gnathostome evolution.</title>
        <authorList>
            <consortium name="International Elephant Shark Genome Sequencing Consortium"/>
            <person name="Venkatesh B."/>
            <person name="Lee A.P."/>
            <person name="Ravi V."/>
            <person name="Maurya A.K."/>
            <person name="Lian M.M."/>
            <person name="Swann J.B."/>
            <person name="Ohta Y."/>
            <person name="Flajnik M.F."/>
            <person name="Sutoh Y."/>
            <person name="Kasahara M."/>
            <person name="Hoon S."/>
            <person name="Gangu V."/>
            <person name="Roy S.W."/>
            <person name="Irimia M."/>
            <person name="Korzh V."/>
            <person name="Kondrychyn I."/>
            <person name="Lim Z.W."/>
            <person name="Tay B.H."/>
            <person name="Tohari S."/>
            <person name="Kong K.W."/>
            <person name="Ho S."/>
            <person name="Lorente-Galdos B."/>
            <person name="Quilez J."/>
            <person name="Marques-Bonet T."/>
            <person name="Raney B.J."/>
            <person name="Ingham P.W."/>
            <person name="Tay A."/>
            <person name="Hillier L.W."/>
            <person name="Minx P."/>
            <person name="Boehm T."/>
            <person name="Wilson R.K."/>
            <person name="Brenner S."/>
            <person name="Warren W.C."/>
        </authorList>
    </citation>
    <scope>NUCLEOTIDE SEQUENCE [LARGE SCALE GENOMIC DNA]</scope>
</reference>
<dbReference type="InParanoid" id="A0A4W3J438"/>
<reference evidence="5" key="2">
    <citation type="journal article" date="2007" name="PLoS Biol.">
        <title>Survey sequencing and comparative analysis of the elephant shark (Callorhinchus milii) genome.</title>
        <authorList>
            <person name="Venkatesh B."/>
            <person name="Kirkness E.F."/>
            <person name="Loh Y.H."/>
            <person name="Halpern A.L."/>
            <person name="Lee A.P."/>
            <person name="Johnson J."/>
            <person name="Dandona N."/>
            <person name="Viswanathan L.D."/>
            <person name="Tay A."/>
            <person name="Venter J.C."/>
            <person name="Strausberg R.L."/>
            <person name="Brenner S."/>
        </authorList>
    </citation>
    <scope>NUCLEOTIDE SEQUENCE [LARGE SCALE GENOMIC DNA]</scope>
</reference>
<feature type="compositionally biased region" description="Basic and acidic residues" evidence="3">
    <location>
        <begin position="68"/>
        <end position="80"/>
    </location>
</feature>
<evidence type="ECO:0000256" key="2">
    <source>
        <dbReference type="ARBA" id="ARBA00022691"/>
    </source>
</evidence>
<dbReference type="InterPro" id="IPR019410">
    <property type="entry name" value="Methyltransf_16"/>
</dbReference>
<sequence>MRSCIKVVIVKDWDMLTHWKNGMNSSKLKGQMKKDSTSKNKIRYKHAGSSQNTAGLPSEENFCNRNPMGDRRSSATEHEKLKRKLSVKSHTKNTRASGVYPERFVLEKQYTFAGYNLKITQTSDIDFHTSAVVWDADVLLCEYFEKMDISFFGKKVIELCSGTGIVGILAVLFGGEVTMTDRPSVLKQMQHNVSVNIPTYLAHRATITAFKWDTEEMLNMDNQC</sequence>
<evidence type="ECO:0000256" key="3">
    <source>
        <dbReference type="SAM" id="MobiDB-lite"/>
    </source>
</evidence>
<dbReference type="Ensembl" id="ENSCMIT00000038421.1">
    <property type="protein sequence ID" value="ENSCMIP00000037874.1"/>
    <property type="gene ID" value="ENSCMIG00000015928.1"/>
</dbReference>
<dbReference type="PANTHER" id="PTHR14614:SF5">
    <property type="entry name" value="EEF1A LYSINE METHYLTRANSFERASE 3"/>
    <property type="match status" value="1"/>
</dbReference>
<dbReference type="InterPro" id="IPR029063">
    <property type="entry name" value="SAM-dependent_MTases_sf"/>
</dbReference>
<proteinExistence type="predicted"/>
<dbReference type="GO" id="GO:0032991">
    <property type="term" value="C:protein-containing complex"/>
    <property type="evidence" value="ECO:0007669"/>
    <property type="project" value="TreeGrafter"/>
</dbReference>
<evidence type="ECO:0000313" key="5">
    <source>
        <dbReference type="Proteomes" id="UP000314986"/>
    </source>
</evidence>
<protein>
    <submittedName>
        <fullName evidence="4">Protein-lysine methyltransferase METTL21B-like</fullName>
    </submittedName>
</protein>
<keyword evidence="5" id="KW-1185">Reference proteome</keyword>
<evidence type="ECO:0000256" key="1">
    <source>
        <dbReference type="ARBA" id="ARBA00022603"/>
    </source>
</evidence>
<dbReference type="AlphaFoldDB" id="A0A4W3J438"/>
<dbReference type="GO" id="GO:0005829">
    <property type="term" value="C:cytosol"/>
    <property type="evidence" value="ECO:0007669"/>
    <property type="project" value="TreeGrafter"/>
</dbReference>
<dbReference type="GeneTree" id="ENSGT00940000161297"/>
<reference evidence="4" key="5">
    <citation type="submission" date="2025-09" db="UniProtKB">
        <authorList>
            <consortium name="Ensembl"/>
        </authorList>
    </citation>
    <scope>IDENTIFICATION</scope>
</reference>